<name>X1TGG3_9ZZZZ</name>
<comment type="cofactor">
    <cofactor evidence="1">
        <name>[4Fe-4S] cluster</name>
        <dbReference type="ChEBI" id="CHEBI:49883"/>
    </cofactor>
</comment>
<dbReference type="PROSITE" id="PS51332">
    <property type="entry name" value="B12_BINDING"/>
    <property type="match status" value="1"/>
</dbReference>
<feature type="non-terminal residue" evidence="8">
    <location>
        <position position="316"/>
    </location>
</feature>
<comment type="caution">
    <text evidence="8">The sequence shown here is derived from an EMBL/GenBank/DDBJ whole genome shotgun (WGS) entry which is preliminary data.</text>
</comment>
<dbReference type="GO" id="GO:0005829">
    <property type="term" value="C:cytosol"/>
    <property type="evidence" value="ECO:0007669"/>
    <property type="project" value="TreeGrafter"/>
</dbReference>
<evidence type="ECO:0000259" key="7">
    <source>
        <dbReference type="PROSITE" id="PS51918"/>
    </source>
</evidence>
<feature type="domain" description="B12-binding" evidence="6">
    <location>
        <begin position="1"/>
        <end position="97"/>
    </location>
</feature>
<dbReference type="CDD" id="cd01335">
    <property type="entry name" value="Radical_SAM"/>
    <property type="match status" value="1"/>
</dbReference>
<gene>
    <name evidence="8" type="ORF">S12H4_18801</name>
</gene>
<dbReference type="PROSITE" id="PS51918">
    <property type="entry name" value="RADICAL_SAM"/>
    <property type="match status" value="1"/>
</dbReference>
<dbReference type="PANTHER" id="PTHR43409:SF16">
    <property type="entry name" value="SLR0320 PROTEIN"/>
    <property type="match status" value="1"/>
</dbReference>
<protein>
    <submittedName>
        <fullName evidence="8">Uncharacterized protein</fullName>
    </submittedName>
</protein>
<dbReference type="AlphaFoldDB" id="X1TGG3"/>
<dbReference type="PANTHER" id="PTHR43409">
    <property type="entry name" value="ANAEROBIC MAGNESIUM-PROTOPORPHYRIN IX MONOMETHYL ESTER CYCLASE-RELATED"/>
    <property type="match status" value="1"/>
</dbReference>
<feature type="domain" description="Radical SAM core" evidence="7">
    <location>
        <begin position="159"/>
        <end position="316"/>
    </location>
</feature>
<dbReference type="InterPro" id="IPR034466">
    <property type="entry name" value="Methyltransferase_Class_B"/>
</dbReference>
<dbReference type="SFLD" id="SFLDS00029">
    <property type="entry name" value="Radical_SAM"/>
    <property type="match status" value="1"/>
</dbReference>
<keyword evidence="4" id="KW-0408">Iron</keyword>
<dbReference type="GO" id="GO:0031419">
    <property type="term" value="F:cobalamin binding"/>
    <property type="evidence" value="ECO:0007669"/>
    <property type="project" value="InterPro"/>
</dbReference>
<dbReference type="SUPFAM" id="SSF102114">
    <property type="entry name" value="Radical SAM enzymes"/>
    <property type="match status" value="1"/>
</dbReference>
<dbReference type="InterPro" id="IPR007197">
    <property type="entry name" value="rSAM"/>
</dbReference>
<keyword evidence="5" id="KW-0411">Iron-sulfur</keyword>
<dbReference type="Gene3D" id="3.80.30.20">
    <property type="entry name" value="tm_1862 like domain"/>
    <property type="match status" value="1"/>
</dbReference>
<sequence>RPEFALSKQEVEKRIREISYHLVGIGGIITTYKYVKWLINVLNKYHPEKKIIVGGSVGASIPRTMLERNPVDIVCVGEGEETVRELVNVLQNNGDLSTVKGIWFKGNDGSIYRNELREPINDLDKLPFPAWDLFPMDIYLKNPVGAPNRNKWIDGSFAEETPLSMNLSATRGCPYQCIYCYHDFMGQKYRYRSPDNIISEIKYLYAHYEVKYFHFIDDEFVLKKNFVYQFCQKIKHLQKELGERITWGCSGRANLMTEELIATMAEAGCVLIGYGIESGSQKMLNIMKKKVLVEQAKQAVRLTQQYLGWADCSFMI</sequence>
<accession>X1TGG3</accession>
<proteinExistence type="predicted"/>
<dbReference type="Pfam" id="PF02310">
    <property type="entry name" value="B12-binding"/>
    <property type="match status" value="1"/>
</dbReference>
<evidence type="ECO:0000256" key="1">
    <source>
        <dbReference type="ARBA" id="ARBA00001966"/>
    </source>
</evidence>
<dbReference type="EMBL" id="BARW01009329">
    <property type="protein sequence ID" value="GAI79109.1"/>
    <property type="molecule type" value="Genomic_DNA"/>
</dbReference>
<feature type="non-terminal residue" evidence="8">
    <location>
        <position position="1"/>
    </location>
</feature>
<reference evidence="8" key="1">
    <citation type="journal article" date="2014" name="Front. Microbiol.">
        <title>High frequency of phylogenetically diverse reductive dehalogenase-homologous genes in deep subseafloor sedimentary metagenomes.</title>
        <authorList>
            <person name="Kawai M."/>
            <person name="Futagami T."/>
            <person name="Toyoda A."/>
            <person name="Takaki Y."/>
            <person name="Nishi S."/>
            <person name="Hori S."/>
            <person name="Arai W."/>
            <person name="Tsubouchi T."/>
            <person name="Morono Y."/>
            <person name="Uchiyama I."/>
            <person name="Ito T."/>
            <person name="Fujiyama A."/>
            <person name="Inagaki F."/>
            <person name="Takami H."/>
        </authorList>
    </citation>
    <scope>NUCLEOTIDE SEQUENCE</scope>
    <source>
        <strain evidence="8">Expedition CK06-06</strain>
    </source>
</reference>
<evidence type="ECO:0000313" key="8">
    <source>
        <dbReference type="EMBL" id="GAI79109.1"/>
    </source>
</evidence>
<dbReference type="GO" id="GO:0051539">
    <property type="term" value="F:4 iron, 4 sulfur cluster binding"/>
    <property type="evidence" value="ECO:0007669"/>
    <property type="project" value="UniProtKB-KW"/>
</dbReference>
<dbReference type="SFLD" id="SFLDG01123">
    <property type="entry name" value="methyltransferase_(Class_B)"/>
    <property type="match status" value="1"/>
</dbReference>
<keyword evidence="2" id="KW-0949">S-adenosyl-L-methionine</keyword>
<evidence type="ECO:0000256" key="2">
    <source>
        <dbReference type="ARBA" id="ARBA00022691"/>
    </source>
</evidence>
<dbReference type="Pfam" id="PF04055">
    <property type="entry name" value="Radical_SAM"/>
    <property type="match status" value="1"/>
</dbReference>
<dbReference type="InterPro" id="IPR051198">
    <property type="entry name" value="BchE-like"/>
</dbReference>
<dbReference type="InterPro" id="IPR006158">
    <property type="entry name" value="Cobalamin-bd"/>
</dbReference>
<dbReference type="GO" id="GO:0046872">
    <property type="term" value="F:metal ion binding"/>
    <property type="evidence" value="ECO:0007669"/>
    <property type="project" value="UniProtKB-KW"/>
</dbReference>
<evidence type="ECO:0000259" key="6">
    <source>
        <dbReference type="PROSITE" id="PS51332"/>
    </source>
</evidence>
<organism evidence="8">
    <name type="scientific">marine sediment metagenome</name>
    <dbReference type="NCBI Taxonomy" id="412755"/>
    <lineage>
        <taxon>unclassified sequences</taxon>
        <taxon>metagenomes</taxon>
        <taxon>ecological metagenomes</taxon>
    </lineage>
</organism>
<dbReference type="InterPro" id="IPR058240">
    <property type="entry name" value="rSAM_sf"/>
</dbReference>
<dbReference type="InterPro" id="IPR023404">
    <property type="entry name" value="rSAM_horseshoe"/>
</dbReference>
<evidence type="ECO:0000256" key="5">
    <source>
        <dbReference type="ARBA" id="ARBA00023014"/>
    </source>
</evidence>
<dbReference type="SFLD" id="SFLDG01082">
    <property type="entry name" value="B12-binding_domain_containing"/>
    <property type="match status" value="1"/>
</dbReference>
<evidence type="ECO:0000256" key="4">
    <source>
        <dbReference type="ARBA" id="ARBA00023004"/>
    </source>
</evidence>
<dbReference type="GO" id="GO:0003824">
    <property type="term" value="F:catalytic activity"/>
    <property type="evidence" value="ECO:0007669"/>
    <property type="project" value="InterPro"/>
</dbReference>
<dbReference type="Gene3D" id="3.40.50.280">
    <property type="entry name" value="Cobalamin-binding domain"/>
    <property type="match status" value="1"/>
</dbReference>
<keyword evidence="3" id="KW-0479">Metal-binding</keyword>
<dbReference type="CDD" id="cd02068">
    <property type="entry name" value="radical_SAM_B12_BD"/>
    <property type="match status" value="1"/>
</dbReference>
<evidence type="ECO:0000256" key="3">
    <source>
        <dbReference type="ARBA" id="ARBA00022723"/>
    </source>
</evidence>